<sequence>MNSGMEHLSVTTASIGLLAVGGKILDMLLELNAVLGLKTTLINEAMLESKQCRSSAHILYKTLCLLESARLPFPERSTWIQADDVVVTMADTVLAFSELQDVCYAIDNLLSASTAPTVICENFDPKLRSLCARIRWHNLSMTMMTTVLQCPGMVDAENSRAGLEKRIIRLLSSNVELANRMRTLIDVFANIHGPAGSLVNYRLAAQQPALEEEVARSSSSQGSRQRRPWSTLSGYTLADMPIMSVIPIPVTTGELLDGEQCYTFDFARRVSHDLSELMKADAGQGTSRSLGFILGKPANFAHYNNSTNASKAASEPIMPTTNPTIVVPQPRKKKRWR</sequence>
<evidence type="ECO:0000256" key="1">
    <source>
        <dbReference type="SAM" id="MobiDB-lite"/>
    </source>
</evidence>
<protein>
    <submittedName>
        <fullName evidence="2">Uncharacterized protein</fullName>
    </submittedName>
</protein>
<organism evidence="2 3">
    <name type="scientific">Cordyceps militaris</name>
    <name type="common">Caterpillar fungus</name>
    <name type="synonym">Clavaria militaris</name>
    <dbReference type="NCBI Taxonomy" id="73501"/>
    <lineage>
        <taxon>Eukaryota</taxon>
        <taxon>Fungi</taxon>
        <taxon>Dikarya</taxon>
        <taxon>Ascomycota</taxon>
        <taxon>Pezizomycotina</taxon>
        <taxon>Sordariomycetes</taxon>
        <taxon>Hypocreomycetidae</taxon>
        <taxon>Hypocreales</taxon>
        <taxon>Cordycipitaceae</taxon>
        <taxon>Cordyceps</taxon>
    </lineage>
</organism>
<accession>A0A2H4S7U8</accession>
<feature type="region of interest" description="Disordered" evidence="1">
    <location>
        <begin position="311"/>
        <end position="337"/>
    </location>
</feature>
<dbReference type="Proteomes" id="UP000323067">
    <property type="component" value="Chromosome iv"/>
</dbReference>
<dbReference type="VEuPathDB" id="FungiDB:A9K55_003250"/>
<dbReference type="OMA" id="MLESKQC"/>
<gene>
    <name evidence="2" type="ORF">A9K55_003250</name>
</gene>
<reference evidence="2 3" key="1">
    <citation type="journal article" date="2017" name="BMC Genomics">
        <title>Chromosome level assembly and secondary metabolite potential of the parasitic fungus Cordyceps militaris.</title>
        <authorList>
            <person name="Kramer G.J."/>
            <person name="Nodwell J.R."/>
        </authorList>
    </citation>
    <scope>NUCLEOTIDE SEQUENCE [LARGE SCALE GENOMIC DNA]</scope>
    <source>
        <strain evidence="2 3">ATCC 34164</strain>
    </source>
</reference>
<proteinExistence type="predicted"/>
<dbReference type="OrthoDB" id="19923at2759"/>
<dbReference type="AlphaFoldDB" id="A0A2H4S7U8"/>
<dbReference type="EMBL" id="CP023322">
    <property type="protein sequence ID" value="ATY59162.1"/>
    <property type="molecule type" value="Genomic_DNA"/>
</dbReference>
<dbReference type="VEuPathDB" id="FungiDB:CCM_05882"/>
<evidence type="ECO:0000313" key="2">
    <source>
        <dbReference type="EMBL" id="ATY59162.1"/>
    </source>
</evidence>
<evidence type="ECO:0000313" key="3">
    <source>
        <dbReference type="Proteomes" id="UP000323067"/>
    </source>
</evidence>
<name>A0A2H4S7U8_CORMI</name>